<dbReference type="eggNOG" id="KOG0701">
    <property type="taxonomic scope" value="Eukaryota"/>
</dbReference>
<reference evidence="1" key="2">
    <citation type="submission" date="2015-06" db="UniProtKB">
        <authorList>
            <consortium name="EnsemblPlants"/>
        </authorList>
    </citation>
    <scope>IDENTIFICATION</scope>
    <source>
        <strain evidence="1">cv. Heinz 1706</strain>
    </source>
</reference>
<dbReference type="Proteomes" id="UP000004994">
    <property type="component" value="Chromosome 1"/>
</dbReference>
<accession>K4AU17</accession>
<evidence type="ECO:0000313" key="1">
    <source>
        <dbReference type="EnsemblPlants" id="Solyc01g013800.1.1"/>
    </source>
</evidence>
<name>K4AU17_SOLLC</name>
<proteinExistence type="predicted"/>
<dbReference type="EnsemblPlants" id="Solyc01g013800.1.1">
    <property type="protein sequence ID" value="Solyc01g013800.1.1"/>
    <property type="gene ID" value="Solyc01g013800.1"/>
</dbReference>
<dbReference type="AlphaFoldDB" id="K4AU17"/>
<dbReference type="PhylomeDB" id="K4AU17"/>
<dbReference type="Gramene" id="Solyc01g013800.1.1">
    <property type="protein sequence ID" value="Solyc01g013800.1.1"/>
    <property type="gene ID" value="Solyc01g013800.1"/>
</dbReference>
<keyword evidence="2" id="KW-1185">Reference proteome</keyword>
<dbReference type="PaxDb" id="4081-Solyc01g013800.1.1"/>
<dbReference type="InParanoid" id="K4AU17"/>
<evidence type="ECO:0000313" key="2">
    <source>
        <dbReference type="Proteomes" id="UP000004994"/>
    </source>
</evidence>
<dbReference type="STRING" id="4081.K4AU17"/>
<sequence length="145" mass="16385">MKWNGMDIDFIYAPMLRRFIVNAKNLVNVRYLEITPKLQVLRPFAASLHEHILHASPDLQRQICYTVENFEKLDIVSTFGWESATTFPIVVGDVEGPLLVRSLLILGLKKILNTFLNKGPLVVCASPSFGEINTTLKVRDDPKCS</sequence>
<reference evidence="1" key="1">
    <citation type="journal article" date="2012" name="Nature">
        <title>The tomato genome sequence provides insights into fleshy fruit evolution.</title>
        <authorList>
            <consortium name="Tomato Genome Consortium"/>
        </authorList>
    </citation>
    <scope>NUCLEOTIDE SEQUENCE [LARGE SCALE GENOMIC DNA]</scope>
    <source>
        <strain evidence="1">cv. Heinz 1706</strain>
    </source>
</reference>
<protein>
    <submittedName>
        <fullName evidence="1">Uncharacterized protein</fullName>
    </submittedName>
</protein>
<organism evidence="1">
    <name type="scientific">Solanum lycopersicum</name>
    <name type="common">Tomato</name>
    <name type="synonym">Lycopersicon esculentum</name>
    <dbReference type="NCBI Taxonomy" id="4081"/>
    <lineage>
        <taxon>Eukaryota</taxon>
        <taxon>Viridiplantae</taxon>
        <taxon>Streptophyta</taxon>
        <taxon>Embryophyta</taxon>
        <taxon>Tracheophyta</taxon>
        <taxon>Spermatophyta</taxon>
        <taxon>Magnoliopsida</taxon>
        <taxon>eudicotyledons</taxon>
        <taxon>Gunneridae</taxon>
        <taxon>Pentapetalae</taxon>
        <taxon>asterids</taxon>
        <taxon>lamiids</taxon>
        <taxon>Solanales</taxon>
        <taxon>Solanaceae</taxon>
        <taxon>Solanoideae</taxon>
        <taxon>Solaneae</taxon>
        <taxon>Solanum</taxon>
        <taxon>Solanum subgen. Lycopersicon</taxon>
    </lineage>
</organism>
<dbReference type="HOGENOM" id="CLU_2007916_0_0_1"/>